<evidence type="ECO:0000256" key="1">
    <source>
        <dbReference type="SAM" id="MobiDB-lite"/>
    </source>
</evidence>
<reference evidence="3" key="1">
    <citation type="journal article" date="2020" name="Stud. Mycol.">
        <title>101 Dothideomycetes genomes: a test case for predicting lifestyles and emergence of pathogens.</title>
        <authorList>
            <person name="Haridas S."/>
            <person name="Albert R."/>
            <person name="Binder M."/>
            <person name="Bloem J."/>
            <person name="Labutti K."/>
            <person name="Salamov A."/>
            <person name="Andreopoulos B."/>
            <person name="Baker S."/>
            <person name="Barry K."/>
            <person name="Bills G."/>
            <person name="Bluhm B."/>
            <person name="Cannon C."/>
            <person name="Castanera R."/>
            <person name="Culley D."/>
            <person name="Daum C."/>
            <person name="Ezra D."/>
            <person name="Gonzalez J."/>
            <person name="Henrissat B."/>
            <person name="Kuo A."/>
            <person name="Liang C."/>
            <person name="Lipzen A."/>
            <person name="Lutzoni F."/>
            <person name="Magnuson J."/>
            <person name="Mondo S."/>
            <person name="Nolan M."/>
            <person name="Ohm R."/>
            <person name="Pangilinan J."/>
            <person name="Park H.-J."/>
            <person name="Ramirez L."/>
            <person name="Alfaro M."/>
            <person name="Sun H."/>
            <person name="Tritt A."/>
            <person name="Yoshinaga Y."/>
            <person name="Zwiers L.-H."/>
            <person name="Turgeon B."/>
            <person name="Goodwin S."/>
            <person name="Spatafora J."/>
            <person name="Crous P."/>
            <person name="Grigoriev I."/>
        </authorList>
    </citation>
    <scope>NUCLEOTIDE SEQUENCE</scope>
    <source>
        <strain evidence="3">CBS 269.34</strain>
    </source>
</reference>
<feature type="region of interest" description="Disordered" evidence="1">
    <location>
        <begin position="324"/>
        <end position="343"/>
    </location>
</feature>
<dbReference type="Proteomes" id="UP000799750">
    <property type="component" value="Unassembled WGS sequence"/>
</dbReference>
<accession>A0A6A6R5Q4</accession>
<protein>
    <recommendedName>
        <fullName evidence="2">Prion-inhibition and propagation HeLo domain-containing protein</fullName>
    </recommendedName>
</protein>
<evidence type="ECO:0000313" key="4">
    <source>
        <dbReference type="Proteomes" id="UP000799750"/>
    </source>
</evidence>
<evidence type="ECO:0000313" key="3">
    <source>
        <dbReference type="EMBL" id="KAF2499889.1"/>
    </source>
</evidence>
<proteinExistence type="predicted"/>
<dbReference type="AlphaFoldDB" id="A0A6A6R5Q4"/>
<feature type="domain" description="Prion-inhibition and propagation HeLo" evidence="2">
    <location>
        <begin position="42"/>
        <end position="282"/>
    </location>
</feature>
<feature type="region of interest" description="Disordered" evidence="1">
    <location>
        <begin position="107"/>
        <end position="127"/>
    </location>
</feature>
<dbReference type="Pfam" id="PF14479">
    <property type="entry name" value="HeLo"/>
    <property type="match status" value="1"/>
</dbReference>
<sequence>MATTTTTANGAVHFTQNAPSNTATNPATPENTSQEEQAAILASVIALTALFSTTVEALTLVHPSASTHVQKLALTRLGIQQGRLLIFGDAVGISSPPASIATHFVPSHAGLSNPDPEAPINFGPRDARLDEPEMRKQVEERLDAIVSRPEKLGREELMSMYGLKAPKRLSGAGAVGEQAVDMNRLEAFREKYALLQDLSHKKARIPPRRGMSMVAQHWTVKDVEKFNAFIGMVKMQVDQLIALFGVEEQVERGMKIDIKSLGWHPDLSGAQMRKDWSKLKLIRQACEGNYPAFVQATDTALKYINQELRGNAKLPPLDYAAKEETPTAPAIRPESPKRPGLLKLFSGSAWSGKKKKGPQRSLSTAGLKKPLEDTPRSMSEDMQKESLADLEPVRSKSLSAMSGKAPVTIDSVLVQSSSNDSNVPVAEDNPDDAQYQLSQVETAKSLVDRHDMWDGPGRVPTKDIRWAAKKNAER</sequence>
<gene>
    <name evidence="3" type="ORF">BU16DRAFT_285854</name>
</gene>
<dbReference type="EMBL" id="MU004184">
    <property type="protein sequence ID" value="KAF2499889.1"/>
    <property type="molecule type" value="Genomic_DNA"/>
</dbReference>
<dbReference type="Gene3D" id="1.20.120.1020">
    <property type="entry name" value="Prion-inhibition and propagation, HeLo domain"/>
    <property type="match status" value="1"/>
</dbReference>
<organism evidence="3 4">
    <name type="scientific">Lophium mytilinum</name>
    <dbReference type="NCBI Taxonomy" id="390894"/>
    <lineage>
        <taxon>Eukaryota</taxon>
        <taxon>Fungi</taxon>
        <taxon>Dikarya</taxon>
        <taxon>Ascomycota</taxon>
        <taxon>Pezizomycotina</taxon>
        <taxon>Dothideomycetes</taxon>
        <taxon>Pleosporomycetidae</taxon>
        <taxon>Mytilinidiales</taxon>
        <taxon>Mytilinidiaceae</taxon>
        <taxon>Lophium</taxon>
    </lineage>
</organism>
<keyword evidence="4" id="KW-1185">Reference proteome</keyword>
<feature type="compositionally biased region" description="Basic and acidic residues" evidence="1">
    <location>
        <begin position="369"/>
        <end position="393"/>
    </location>
</feature>
<name>A0A6A6R5Q4_9PEZI</name>
<feature type="compositionally biased region" description="Low complexity" evidence="1">
    <location>
        <begin position="17"/>
        <end position="29"/>
    </location>
</feature>
<feature type="region of interest" description="Disordered" evidence="1">
    <location>
        <begin position="1"/>
        <end position="35"/>
    </location>
</feature>
<feature type="compositionally biased region" description="Basic and acidic residues" evidence="1">
    <location>
        <begin position="460"/>
        <end position="474"/>
    </location>
</feature>
<dbReference type="OrthoDB" id="20872at2759"/>
<feature type="region of interest" description="Disordered" evidence="1">
    <location>
        <begin position="348"/>
        <end position="393"/>
    </location>
</feature>
<evidence type="ECO:0000259" key="2">
    <source>
        <dbReference type="Pfam" id="PF14479"/>
    </source>
</evidence>
<dbReference type="InterPro" id="IPR038305">
    <property type="entry name" value="HeLo_sf"/>
</dbReference>
<dbReference type="InterPro" id="IPR029498">
    <property type="entry name" value="HeLo_dom"/>
</dbReference>
<feature type="region of interest" description="Disordered" evidence="1">
    <location>
        <begin position="451"/>
        <end position="474"/>
    </location>
</feature>